<dbReference type="SMART" id="SM00320">
    <property type="entry name" value="WD40"/>
    <property type="match status" value="7"/>
</dbReference>
<dbReference type="Proteomes" id="UP000751190">
    <property type="component" value="Unassembled WGS sequence"/>
</dbReference>
<evidence type="ECO:0000256" key="3">
    <source>
        <dbReference type="SAM" id="MobiDB-lite"/>
    </source>
</evidence>
<dbReference type="PROSITE" id="PS50082">
    <property type="entry name" value="WD_REPEATS_2"/>
    <property type="match status" value="2"/>
</dbReference>
<dbReference type="AlphaFoldDB" id="A0A8J6C9K9"/>
<feature type="region of interest" description="Disordered" evidence="3">
    <location>
        <begin position="1178"/>
        <end position="1201"/>
    </location>
</feature>
<dbReference type="PANTHER" id="PTHR32215">
    <property type="entry name" value="CILIA- AND FLAGELLA-ASSOCIATED PROTEIN 57"/>
    <property type="match status" value="1"/>
</dbReference>
<dbReference type="OMA" id="FPHCNAV"/>
<evidence type="ECO:0008006" key="6">
    <source>
        <dbReference type="Google" id="ProtNLM"/>
    </source>
</evidence>
<gene>
    <name evidence="4" type="ORF">KFE25_011098</name>
</gene>
<reference evidence="4" key="1">
    <citation type="submission" date="2021-05" db="EMBL/GenBank/DDBJ databases">
        <title>The genome of the haptophyte Pavlova lutheri (Diacronema luteri, Pavlovales) - a model for lipid biosynthesis in eukaryotic algae.</title>
        <authorList>
            <person name="Hulatt C.J."/>
            <person name="Posewitz M.C."/>
        </authorList>
    </citation>
    <scope>NUCLEOTIDE SEQUENCE</scope>
    <source>
        <strain evidence="4">NIVA-4/92</strain>
    </source>
</reference>
<feature type="coiled-coil region" evidence="2">
    <location>
        <begin position="942"/>
        <end position="1004"/>
    </location>
</feature>
<feature type="coiled-coil region" evidence="2">
    <location>
        <begin position="858"/>
        <end position="906"/>
    </location>
</feature>
<feature type="repeat" description="WD" evidence="1">
    <location>
        <begin position="346"/>
        <end position="378"/>
    </location>
</feature>
<dbReference type="InterPro" id="IPR001680">
    <property type="entry name" value="WD40_rpt"/>
</dbReference>
<dbReference type="EMBL" id="JAGTXO010000017">
    <property type="protein sequence ID" value="KAG8463101.1"/>
    <property type="molecule type" value="Genomic_DNA"/>
</dbReference>
<feature type="region of interest" description="Disordered" evidence="3">
    <location>
        <begin position="1115"/>
        <end position="1149"/>
    </location>
</feature>
<dbReference type="SUPFAM" id="SSF50978">
    <property type="entry name" value="WD40 repeat-like"/>
    <property type="match status" value="3"/>
</dbReference>
<dbReference type="Pfam" id="PF00400">
    <property type="entry name" value="WD40"/>
    <property type="match status" value="3"/>
</dbReference>
<feature type="compositionally biased region" description="Low complexity" evidence="3">
    <location>
        <begin position="1178"/>
        <end position="1191"/>
    </location>
</feature>
<dbReference type="InterPro" id="IPR015943">
    <property type="entry name" value="WD40/YVTN_repeat-like_dom_sf"/>
</dbReference>
<keyword evidence="5" id="KW-1185">Reference proteome</keyword>
<organism evidence="4 5">
    <name type="scientific">Diacronema lutheri</name>
    <name type="common">Unicellular marine alga</name>
    <name type="synonym">Monochrysis lutheri</name>
    <dbReference type="NCBI Taxonomy" id="2081491"/>
    <lineage>
        <taxon>Eukaryota</taxon>
        <taxon>Haptista</taxon>
        <taxon>Haptophyta</taxon>
        <taxon>Pavlovophyceae</taxon>
        <taxon>Pavlovales</taxon>
        <taxon>Pavlovaceae</taxon>
        <taxon>Diacronema</taxon>
    </lineage>
</organism>
<evidence type="ECO:0000256" key="1">
    <source>
        <dbReference type="PROSITE-ProRule" id="PRU00221"/>
    </source>
</evidence>
<keyword evidence="1" id="KW-0853">WD repeat</keyword>
<dbReference type="PROSITE" id="PS50294">
    <property type="entry name" value="WD_REPEATS_REGION"/>
    <property type="match status" value="1"/>
</dbReference>
<protein>
    <recommendedName>
        <fullName evidence="6">Cilia- and flagella-associated protein 57</fullName>
    </recommendedName>
</protein>
<keyword evidence="2" id="KW-0175">Coiled coil</keyword>
<feature type="compositionally biased region" description="Gly residues" evidence="3">
    <location>
        <begin position="1126"/>
        <end position="1149"/>
    </location>
</feature>
<dbReference type="InterPro" id="IPR036322">
    <property type="entry name" value="WD40_repeat_dom_sf"/>
</dbReference>
<dbReference type="PANTHER" id="PTHR32215:SF0">
    <property type="entry name" value="CILIA- AND FLAGELLA-ASSOCIATED PROTEIN 57"/>
    <property type="match status" value="1"/>
</dbReference>
<evidence type="ECO:0000313" key="5">
    <source>
        <dbReference type="Proteomes" id="UP000751190"/>
    </source>
</evidence>
<feature type="coiled-coil region" evidence="2">
    <location>
        <begin position="656"/>
        <end position="734"/>
    </location>
</feature>
<name>A0A8J6C9K9_DIALT</name>
<evidence type="ECO:0000256" key="2">
    <source>
        <dbReference type="SAM" id="Coils"/>
    </source>
</evidence>
<sequence length="1230" mass="137500">MASTAAMTGSATVTPKHVFGVKADVTDNVAYLDEQTAIFPAGHNLVIHNTEQRSQKFVPGTEGSLGIIAMAVSSNRKFVAVAERSERFGDKPTISVYDLHTLRKRRTLPQPPPEVESRDLVCLAFSPDAKALLTLSGSPDWTLSVWAWEKPKPPTAYLRVSNPQHAELRHASFSPHDNTAICVTGNGICKFCRVHDNALKLIPASMGRREPQFYTCHAWLADDRVLVGTDAGNLLVVDSGELKLELAHSPADGSAIDAIAAYSKGFVCASEHGVVHAFERSEERELFKRTKSFRLDGLHSRVVALAISPSEEALLCSLASAQLYALPLSNLDILKQDEMNFEPIAQHFHTGHVTGLDTCVRKPLVATCGKDRSVRIWNYIERTVELSKTFAEEAHSIAFHVSGLFVLVGFSDKLRLMNLLIDDIRPYKELAIRACRECRFSHGGHYFAAVNGNTIQIYSTHTCDNVGNLRGHNNKVRSVAWTPDDAKLVSCGMDGAVYEWNLRDFKRVGENVLKSCAYTCCDTTADARAVFAVGSDRKLREIVGETPKEWDLGVNGQQVVLSHSGRMLFAGLENGSVRSFKFPLSGEWSDVAVHSTAGGVSRLRISHDDAFLFSAGEDGCVYVCEVKDKEGRLGGAKRDKEALAWAEEVLVTKSDLEEKTTMMVELRAKVEDLQSQNDYQLRLKELNHAEKLKEVSDKYSREIEADKRNYEILLQAKNDLELEYEDKLRQLEARHEASLHGTEATYQHKIMGEVERYQALQSEKELMAERFEEGQALLQEGHERALQELTDEYDAKLQEDALVLERVREEKAEHEATFEETRRQIEEDVDREVYELRTKYEARLAHERNETLRLKGENGIMNKKFVSLQKEIDEQKEEINSLFANKKELYAQIGSLEKDIGGLKREVKERDETISDKEKRIYDLKKKNQELEKFKFVLDYKIKELKKQIEPREIEIVELKEQGQQINTELENYHRANLALELALSDLKLKLDGLQREVISQRTKLSDADARLRAFRSELHEAMQHVQDPKALKEAVKALNARHATDQAPALRIEAELQAEYQRQRHHLERSVESLKRKLNKNMELHRGDNARMMNENITLIKEVNELRRELRNVSQLAPPRHGGRDGGQGKGGGGGGGGGGGDAGGGAEFGALREQVASLQEQLAAAHAEIRRLRQEAAGAGARAPSSSAALHRPISREQLPTMEGFEQAAAAAGAAAAANRADALDGRS</sequence>
<dbReference type="OrthoDB" id="10251741at2759"/>
<accession>A0A8J6C9K9</accession>
<dbReference type="Gene3D" id="1.10.287.1490">
    <property type="match status" value="1"/>
</dbReference>
<feature type="coiled-coil region" evidence="2">
    <location>
        <begin position="779"/>
        <end position="824"/>
    </location>
</feature>
<feature type="repeat" description="WD" evidence="1">
    <location>
        <begin position="469"/>
        <end position="510"/>
    </location>
</feature>
<evidence type="ECO:0000313" key="4">
    <source>
        <dbReference type="EMBL" id="KAG8463101.1"/>
    </source>
</evidence>
<proteinExistence type="predicted"/>
<comment type="caution">
    <text evidence="4">The sequence shown here is derived from an EMBL/GenBank/DDBJ whole genome shotgun (WGS) entry which is preliminary data.</text>
</comment>
<dbReference type="Gene3D" id="2.130.10.10">
    <property type="entry name" value="YVTN repeat-like/Quinoprotein amine dehydrogenase"/>
    <property type="match status" value="2"/>
</dbReference>
<dbReference type="InterPro" id="IPR052993">
    <property type="entry name" value="CFA-57"/>
</dbReference>